<organism evidence="1 2">
    <name type="scientific">Flavobacterium arsenatis</name>
    <dbReference type="NCBI Taxonomy" id="1484332"/>
    <lineage>
        <taxon>Bacteria</taxon>
        <taxon>Pseudomonadati</taxon>
        <taxon>Bacteroidota</taxon>
        <taxon>Flavobacteriia</taxon>
        <taxon>Flavobacteriales</taxon>
        <taxon>Flavobacteriaceae</taxon>
        <taxon>Flavobacterium</taxon>
    </lineage>
</organism>
<gene>
    <name evidence="1" type="ORF">J2X31_002112</name>
</gene>
<evidence type="ECO:0008006" key="3">
    <source>
        <dbReference type="Google" id="ProtNLM"/>
    </source>
</evidence>
<dbReference type="EMBL" id="JAVDVI010000008">
    <property type="protein sequence ID" value="MDR6968097.1"/>
    <property type="molecule type" value="Genomic_DNA"/>
</dbReference>
<proteinExistence type="predicted"/>
<dbReference type="RefSeq" id="WP_310026539.1">
    <property type="nucleotide sequence ID" value="NZ_JAVDVI010000008.1"/>
</dbReference>
<name>A0ABU1TQM9_9FLAO</name>
<sequence>MKSYDNLIEALNDLKKEGYVDDFNLKQNCLECRNGAYKIFHNEFEIDNHFRFDDEDSSADSSSILYTIRSKNID</sequence>
<protein>
    <recommendedName>
        <fullName evidence="3">Phosphoribosylpyrophosphate synthetase</fullName>
    </recommendedName>
</protein>
<comment type="caution">
    <text evidence="1">The sequence shown here is derived from an EMBL/GenBank/DDBJ whole genome shotgun (WGS) entry which is preliminary data.</text>
</comment>
<keyword evidence="2" id="KW-1185">Reference proteome</keyword>
<evidence type="ECO:0000313" key="1">
    <source>
        <dbReference type="EMBL" id="MDR6968097.1"/>
    </source>
</evidence>
<accession>A0ABU1TQM9</accession>
<reference evidence="1 2" key="1">
    <citation type="submission" date="2023-07" db="EMBL/GenBank/DDBJ databases">
        <title>Sorghum-associated microbial communities from plants grown in Nebraska, USA.</title>
        <authorList>
            <person name="Schachtman D."/>
        </authorList>
    </citation>
    <scope>NUCLEOTIDE SEQUENCE [LARGE SCALE GENOMIC DNA]</scope>
    <source>
        <strain evidence="1 2">3773</strain>
    </source>
</reference>
<dbReference type="Proteomes" id="UP001255185">
    <property type="component" value="Unassembled WGS sequence"/>
</dbReference>
<evidence type="ECO:0000313" key="2">
    <source>
        <dbReference type="Proteomes" id="UP001255185"/>
    </source>
</evidence>